<keyword evidence="3" id="KW-1185">Reference proteome</keyword>
<dbReference type="PANTHER" id="PTHR22767:SF3">
    <property type="entry name" value="N-ALPHA-ACETYLTRANSFERASE 25, NATB AUXILIARY SUBUNIT"/>
    <property type="match status" value="1"/>
</dbReference>
<sequence length="888" mass="100381">MYKLVGEERFLLWAVCSIQLQIRSNLLMVALAQQSDLVSGLKMLQPFCKEVLCGNGGEKLLLLAEGLLKKHVASHGLHEPEALMVYFSILEQQAKYGDALDILGGKLGSLLMIEVDKLRIQGKLLARAGDYAAAANVYQKILELCGDDWEAFLHYLGCLFEDESSWASETINTPINPPKYVECKLTHLTDEVFDSCVENASAFVQKLQAEASNDSLRNPYLSHLEIERRKCLFRKNNDDNLVEALLQYYSRFGHLACFTSDVEAFLQVLPPEKKMEFLDKLMKNSNSLSVVPTRALGQSITLLKTQELIGNMFNLSVAELEVSAVQMAELYCKNLPLSKDLDPQESMHGEELLSIVCNVLVQLFWRTRDLGYFIEAIMVLEFGLTIRRYKSLDVKNILMETVSHHILPQMLASPLWADLSNLLKDYLKFMDDHFRESADLTFLAYRHRNYSKVIEFVQFKERLQHSNQYLVARVEAPILQLKQSAGNIEEEESILEGLKCGADFIELSNEIGSKSLTFNEDFQSRPWWTPTTEKNYLLGLYMQCRMVIPDWFIVHYLVDIFWVFPFNPGTIPPTKEREENVRGFIERKSLLPRMIYLSIQSASVLYKDNSEINGSLADPKISTELKALLERYAKMMGFSLNDAIDVVVGVSRGLKPYEVFGSDVIDWLNFAVFFNAWSLNSHDSGQQGGERTPGSWHVVNSLLENYILGKLRSIGPLIQSPQGDLPILVKLVTEPLAWHGLVIQACVRTFLPSGKKKKKSGSTDQSISLLSNAVRDAIQSLCSVLEEVAKWSQDQIKSPEDNKIDLLVSSLKRNGGAGKVFNILETLASSPNETELGDRISQALRSWSPVDVGRKIVTGQCRVLSEFWRICESKIKSLKTLKQQIAQV</sequence>
<accession>A0A7J8MKK4</accession>
<gene>
    <name evidence="2" type="ORF">Golob_010054</name>
</gene>
<dbReference type="AlphaFoldDB" id="A0A7J8MKK4"/>
<dbReference type="InterPro" id="IPR019183">
    <property type="entry name" value="NAA25_NatB_aux_su"/>
</dbReference>
<dbReference type="Proteomes" id="UP000593572">
    <property type="component" value="Unassembled WGS sequence"/>
</dbReference>
<evidence type="ECO:0008006" key="4">
    <source>
        <dbReference type="Google" id="ProtNLM"/>
    </source>
</evidence>
<organism evidence="2 3">
    <name type="scientific">Gossypium lobatum</name>
    <dbReference type="NCBI Taxonomy" id="34289"/>
    <lineage>
        <taxon>Eukaryota</taxon>
        <taxon>Viridiplantae</taxon>
        <taxon>Streptophyta</taxon>
        <taxon>Embryophyta</taxon>
        <taxon>Tracheophyta</taxon>
        <taxon>Spermatophyta</taxon>
        <taxon>Magnoliopsida</taxon>
        <taxon>eudicotyledons</taxon>
        <taxon>Gunneridae</taxon>
        <taxon>Pentapetalae</taxon>
        <taxon>rosids</taxon>
        <taxon>malvids</taxon>
        <taxon>Malvales</taxon>
        <taxon>Malvaceae</taxon>
        <taxon>Malvoideae</taxon>
        <taxon>Gossypium</taxon>
    </lineage>
</organism>
<evidence type="ECO:0000256" key="1">
    <source>
        <dbReference type="ARBA" id="ARBA00006298"/>
    </source>
</evidence>
<name>A0A7J8MKK4_9ROSI</name>
<proteinExistence type="inferred from homology"/>
<comment type="similarity">
    <text evidence="1">Belongs to the MDM20/NAA25 family.</text>
</comment>
<reference evidence="2 3" key="1">
    <citation type="journal article" date="2019" name="Genome Biol. Evol.">
        <title>Insights into the evolution of the New World diploid cottons (Gossypium, subgenus Houzingenia) based on genome sequencing.</title>
        <authorList>
            <person name="Grover C.E."/>
            <person name="Arick M.A. 2nd"/>
            <person name="Thrash A."/>
            <person name="Conover J.L."/>
            <person name="Sanders W.S."/>
            <person name="Peterson D.G."/>
            <person name="Frelichowski J.E."/>
            <person name="Scheffler J.A."/>
            <person name="Scheffler B.E."/>
            <person name="Wendel J.F."/>
        </authorList>
    </citation>
    <scope>NUCLEOTIDE SEQUENCE [LARGE SCALE GENOMIC DNA]</scope>
    <source>
        <strain evidence="2">157</strain>
        <tissue evidence="2">Leaf</tissue>
    </source>
</reference>
<evidence type="ECO:0000313" key="2">
    <source>
        <dbReference type="EMBL" id="MBA0565163.1"/>
    </source>
</evidence>
<comment type="caution">
    <text evidence="2">The sequence shown here is derived from an EMBL/GenBank/DDBJ whole genome shotgun (WGS) entry which is preliminary data.</text>
</comment>
<dbReference type="EMBL" id="JABEZX010000009">
    <property type="protein sequence ID" value="MBA0565163.1"/>
    <property type="molecule type" value="Genomic_DNA"/>
</dbReference>
<dbReference type="Pfam" id="PF09797">
    <property type="entry name" value="NatB_MDM20"/>
    <property type="match status" value="2"/>
</dbReference>
<dbReference type="GO" id="GO:0031416">
    <property type="term" value="C:NatB complex"/>
    <property type="evidence" value="ECO:0007669"/>
    <property type="project" value="TreeGrafter"/>
</dbReference>
<dbReference type="PANTHER" id="PTHR22767">
    <property type="entry name" value="N-TERMINAL ACETYLTRANSFERASE-RELATED"/>
    <property type="match status" value="1"/>
</dbReference>
<dbReference type="Gene3D" id="1.25.40.1040">
    <property type="match status" value="1"/>
</dbReference>
<protein>
    <recommendedName>
        <fullName evidence="4">Phagocyte signaling-impaired protein</fullName>
    </recommendedName>
</protein>
<evidence type="ECO:0000313" key="3">
    <source>
        <dbReference type="Proteomes" id="UP000593572"/>
    </source>
</evidence>